<dbReference type="WBParaSite" id="EEL_0000441901-mRNA-1">
    <property type="protein sequence ID" value="EEL_0000441901-mRNA-1"/>
    <property type="gene ID" value="EEL_0000441901"/>
</dbReference>
<accession>A0A0R3RRN6</accession>
<evidence type="ECO:0000313" key="1">
    <source>
        <dbReference type="Proteomes" id="UP000050640"/>
    </source>
</evidence>
<evidence type="ECO:0000313" key="2">
    <source>
        <dbReference type="WBParaSite" id="EEL_0000441901-mRNA-1"/>
    </source>
</evidence>
<organism evidence="1 2">
    <name type="scientific">Elaeophora elaphi</name>
    <dbReference type="NCBI Taxonomy" id="1147741"/>
    <lineage>
        <taxon>Eukaryota</taxon>
        <taxon>Metazoa</taxon>
        <taxon>Ecdysozoa</taxon>
        <taxon>Nematoda</taxon>
        <taxon>Chromadorea</taxon>
        <taxon>Rhabditida</taxon>
        <taxon>Spirurina</taxon>
        <taxon>Spiruromorpha</taxon>
        <taxon>Filarioidea</taxon>
        <taxon>Onchocercidae</taxon>
        <taxon>Elaeophora</taxon>
    </lineage>
</organism>
<name>A0A0R3RRN6_9BILA</name>
<dbReference type="Proteomes" id="UP000050640">
    <property type="component" value="Unplaced"/>
</dbReference>
<reference evidence="2" key="1">
    <citation type="submission" date="2017-02" db="UniProtKB">
        <authorList>
            <consortium name="WormBaseParasite"/>
        </authorList>
    </citation>
    <scope>IDENTIFICATION</scope>
</reference>
<sequence>MASSKYDKGRKKNCILISNPKLIKVTMRSSKRILKLGDTEFTIYDPQMVATSNFLKRMLIGGNRKMIVLDDLKQKQPCFDATGLSIAISFAKGYAEVPLKQIISAIAAANALEMWDMRRAIIEQLCILAAQPESAPFAINIAVCNLEKEKAKYVVKHSSTIEKQKKLATAESAAKAIRFWCGNDHQRYAVDPF</sequence>
<protein>
    <submittedName>
        <fullName evidence="2">BTB domain-containing protein</fullName>
    </submittedName>
</protein>
<keyword evidence="1" id="KW-1185">Reference proteome</keyword>
<proteinExistence type="predicted"/>
<dbReference type="AlphaFoldDB" id="A0A0R3RRN6"/>